<evidence type="ECO:0000313" key="3">
    <source>
        <dbReference type="EMBL" id="KAF2158605.1"/>
    </source>
</evidence>
<dbReference type="RefSeq" id="XP_033659494.1">
    <property type="nucleotide sequence ID" value="XM_033810112.1"/>
</dbReference>
<evidence type="ECO:0000313" key="4">
    <source>
        <dbReference type="Proteomes" id="UP000799537"/>
    </source>
</evidence>
<name>A0A6A6BV99_ZASCE</name>
<evidence type="ECO:0000256" key="2">
    <source>
        <dbReference type="SAM" id="Phobius"/>
    </source>
</evidence>
<keyword evidence="2" id="KW-0812">Transmembrane</keyword>
<feature type="region of interest" description="Disordered" evidence="1">
    <location>
        <begin position="1"/>
        <end position="20"/>
    </location>
</feature>
<dbReference type="GeneID" id="54563384"/>
<reference evidence="3" key="1">
    <citation type="journal article" date="2020" name="Stud. Mycol.">
        <title>101 Dothideomycetes genomes: a test case for predicting lifestyles and emergence of pathogens.</title>
        <authorList>
            <person name="Haridas S."/>
            <person name="Albert R."/>
            <person name="Binder M."/>
            <person name="Bloem J."/>
            <person name="Labutti K."/>
            <person name="Salamov A."/>
            <person name="Andreopoulos B."/>
            <person name="Baker S."/>
            <person name="Barry K."/>
            <person name="Bills G."/>
            <person name="Bluhm B."/>
            <person name="Cannon C."/>
            <person name="Castanera R."/>
            <person name="Culley D."/>
            <person name="Daum C."/>
            <person name="Ezra D."/>
            <person name="Gonzalez J."/>
            <person name="Henrissat B."/>
            <person name="Kuo A."/>
            <person name="Liang C."/>
            <person name="Lipzen A."/>
            <person name="Lutzoni F."/>
            <person name="Magnuson J."/>
            <person name="Mondo S."/>
            <person name="Nolan M."/>
            <person name="Ohm R."/>
            <person name="Pangilinan J."/>
            <person name="Park H.-J."/>
            <person name="Ramirez L."/>
            <person name="Alfaro M."/>
            <person name="Sun H."/>
            <person name="Tritt A."/>
            <person name="Yoshinaga Y."/>
            <person name="Zwiers L.-H."/>
            <person name="Turgeon B."/>
            <person name="Goodwin S."/>
            <person name="Spatafora J."/>
            <person name="Crous P."/>
            <person name="Grigoriev I."/>
        </authorList>
    </citation>
    <scope>NUCLEOTIDE SEQUENCE</scope>
    <source>
        <strain evidence="3">ATCC 36951</strain>
    </source>
</reference>
<gene>
    <name evidence="3" type="ORF">M409DRAFT_30885</name>
</gene>
<proteinExistence type="predicted"/>
<organism evidence="3 4">
    <name type="scientific">Zasmidium cellare ATCC 36951</name>
    <dbReference type="NCBI Taxonomy" id="1080233"/>
    <lineage>
        <taxon>Eukaryota</taxon>
        <taxon>Fungi</taxon>
        <taxon>Dikarya</taxon>
        <taxon>Ascomycota</taxon>
        <taxon>Pezizomycotina</taxon>
        <taxon>Dothideomycetes</taxon>
        <taxon>Dothideomycetidae</taxon>
        <taxon>Mycosphaerellales</taxon>
        <taxon>Mycosphaerellaceae</taxon>
        <taxon>Zasmidium</taxon>
    </lineage>
</organism>
<keyword evidence="2" id="KW-0472">Membrane</keyword>
<dbReference type="AlphaFoldDB" id="A0A6A6BV99"/>
<sequence>MSSTPTQPSTPTASASPSDTSTYNFSIRETTIRNCAIGIGITLGILLMCCLIAIQVLRTKIKRLKKERDVYVGKLNGVLVHKGLKYEALSPRVVENGHGDGGSVVPRAELGSEREVFESGGRGVGGRWSGRGIGG</sequence>
<accession>A0A6A6BV99</accession>
<dbReference type="EMBL" id="ML993654">
    <property type="protein sequence ID" value="KAF2158605.1"/>
    <property type="molecule type" value="Genomic_DNA"/>
</dbReference>
<protein>
    <submittedName>
        <fullName evidence="3">Uncharacterized protein</fullName>
    </submittedName>
</protein>
<feature type="transmembrane region" description="Helical" evidence="2">
    <location>
        <begin position="36"/>
        <end position="57"/>
    </location>
</feature>
<evidence type="ECO:0000256" key="1">
    <source>
        <dbReference type="SAM" id="MobiDB-lite"/>
    </source>
</evidence>
<keyword evidence="2" id="KW-1133">Transmembrane helix</keyword>
<dbReference type="Proteomes" id="UP000799537">
    <property type="component" value="Unassembled WGS sequence"/>
</dbReference>
<keyword evidence="4" id="KW-1185">Reference proteome</keyword>